<keyword evidence="2" id="KW-1185">Reference proteome</keyword>
<proteinExistence type="predicted"/>
<dbReference type="EMBL" id="CP017448">
    <property type="protein sequence ID" value="AOV16945.1"/>
    <property type="molecule type" value="Genomic_DNA"/>
</dbReference>
<accession>A0A1D8K7K5</accession>
<dbReference type="Proteomes" id="UP000095342">
    <property type="component" value="Chromosome"/>
</dbReference>
<dbReference type="AlphaFoldDB" id="A0A1D8K7K5"/>
<name>A0A1D8K7K5_9GAMM</name>
<protein>
    <submittedName>
        <fullName evidence="1">Uncharacterized protein</fullName>
    </submittedName>
</protein>
<organism evidence="1 2">
    <name type="scientific">Acidihalobacter aeolianus</name>
    <dbReference type="NCBI Taxonomy" id="2792603"/>
    <lineage>
        <taxon>Bacteria</taxon>
        <taxon>Pseudomonadati</taxon>
        <taxon>Pseudomonadota</taxon>
        <taxon>Gammaproteobacteria</taxon>
        <taxon>Chromatiales</taxon>
        <taxon>Ectothiorhodospiraceae</taxon>
        <taxon>Acidihalobacter</taxon>
    </lineage>
</organism>
<sequence>MVVIALVALALVTLFPSKTDSLKQSRIALAAFERQVKQTEAPAETAWQSFQKQKDAYAKQNDYRALYASANQTYDTIDQVGKALAAIPIPKLHNTHARQAAWKALEDTRAKYTMLAAAAQVWIKMAGTGSLDSDELIAIKGVEKQAAKYEGMIPGDFAMARQALTAPASN</sequence>
<evidence type="ECO:0000313" key="1">
    <source>
        <dbReference type="EMBL" id="AOV16945.1"/>
    </source>
</evidence>
<dbReference type="RefSeq" id="WP_070072526.1">
    <property type="nucleotide sequence ID" value="NZ_CP017448.1"/>
</dbReference>
<gene>
    <name evidence="1" type="ORF">BJI67_07580</name>
</gene>
<reference evidence="1 2" key="1">
    <citation type="submission" date="2016-09" db="EMBL/GenBank/DDBJ databases">
        <title>Acidihalobacter prosperus V6 (DSM14174).</title>
        <authorList>
            <person name="Khaleque H.N."/>
            <person name="Ramsay J.P."/>
            <person name="Murphy R.J.T."/>
            <person name="Kaksonen A.H."/>
            <person name="Boxall N.J."/>
            <person name="Watkin E.L.J."/>
        </authorList>
    </citation>
    <scope>NUCLEOTIDE SEQUENCE [LARGE SCALE GENOMIC DNA]</scope>
    <source>
        <strain evidence="1 2">V6</strain>
    </source>
</reference>
<evidence type="ECO:0000313" key="2">
    <source>
        <dbReference type="Proteomes" id="UP000095342"/>
    </source>
</evidence>
<dbReference type="KEGG" id="aaeo:BJI67_07580"/>